<evidence type="ECO:0000256" key="2">
    <source>
        <dbReference type="ARBA" id="ARBA00022764"/>
    </source>
</evidence>
<evidence type="ECO:0000256" key="3">
    <source>
        <dbReference type="ARBA" id="ARBA00022801"/>
    </source>
</evidence>
<keyword evidence="1" id="KW-0732">Signal</keyword>
<dbReference type="GO" id="GO:0016791">
    <property type="term" value="F:phosphatase activity"/>
    <property type="evidence" value="ECO:0007669"/>
    <property type="project" value="InterPro"/>
</dbReference>
<name>Q07682_ECOLX</name>
<keyword evidence="2" id="KW-0574">Periplasm</keyword>
<dbReference type="RefSeq" id="WP_000608941.1">
    <property type="nucleotide sequence ID" value="NZ_NJYW01000083.1"/>
</dbReference>
<proteinExistence type="predicted"/>
<organism evidence="4">
    <name type="scientific">Escherichia coli</name>
    <dbReference type="NCBI Taxonomy" id="562"/>
    <lineage>
        <taxon>Bacteria</taxon>
        <taxon>Pseudomonadati</taxon>
        <taxon>Pseudomonadota</taxon>
        <taxon>Gammaproteobacteria</taxon>
        <taxon>Enterobacterales</taxon>
        <taxon>Enterobacteriaceae</taxon>
        <taxon>Escherichia</taxon>
    </lineage>
</organism>
<dbReference type="Gene3D" id="3.40.50.1240">
    <property type="entry name" value="Phosphoglycerate mutase-like"/>
    <property type="match status" value="1"/>
</dbReference>
<dbReference type="InterPro" id="IPR029033">
    <property type="entry name" value="His_PPase_superfam"/>
</dbReference>
<keyword evidence="4" id="KW-0614">Plasmid</keyword>
<reference evidence="4" key="2">
    <citation type="submission" date="1998-02" db="EMBL/GenBank/DDBJ databases">
        <title>Characterization of the Escherichia coli AF/R1 pilus operon: novel genes necessary for transcriptional regulation and pilus mediated adherence.</title>
        <authorList>
            <person name="Cantey J.R."/>
            <person name="Moseley S.L."/>
        </authorList>
    </citation>
    <scope>NUCLEOTIDE SEQUENCE</scope>
    <source>
        <strain evidence="4">RDEC-1</strain>
        <plasmid evidence="4">undesignated</plasmid>
    </source>
</reference>
<dbReference type="NCBIfam" id="NF011945">
    <property type="entry name" value="PRK15416.1"/>
    <property type="match status" value="1"/>
</dbReference>
<sequence length="193" mass="21963">MINKTMKNYLVLFFLVMLTVISLIIFARTPTTLDGSDVTKISRQYPTIFLIRHGERCDRSQNKCLSATEGITVNGANKARQYGKVFNKMFPSYGLYSTDTPRTVQTAIFFSGGKKPTIPEISTCDNDAINNILKISEHNKVTVIFTHNHCLSRIAKKMNGWRLKPDYMDTLVLHRKNNHLILNGNLKSDNLLH</sequence>
<dbReference type="EMBL" id="AF050217">
    <property type="protein sequence ID" value="AAC28313.1"/>
    <property type="molecule type" value="Genomic_DNA"/>
</dbReference>
<evidence type="ECO:0000256" key="1">
    <source>
        <dbReference type="ARBA" id="ARBA00022729"/>
    </source>
</evidence>
<dbReference type="PIRSF" id="PIRSF011416">
    <property type="entry name" value="Ais-TraG-AfrS"/>
    <property type="match status" value="1"/>
</dbReference>
<accession>Q07682</accession>
<dbReference type="SUPFAM" id="SSF53254">
    <property type="entry name" value="Phosphoglycerate mutase-like"/>
    <property type="match status" value="1"/>
</dbReference>
<gene>
    <name evidence="4" type="primary">afrS</name>
</gene>
<protein>
    <submittedName>
        <fullName evidence="4">Transcriptional activator AfrS</fullName>
    </submittedName>
</protein>
<evidence type="ECO:0000313" key="4">
    <source>
        <dbReference type="EMBL" id="AAC28313.1"/>
    </source>
</evidence>
<dbReference type="CDD" id="cd07040">
    <property type="entry name" value="HP"/>
    <property type="match status" value="1"/>
</dbReference>
<dbReference type="AlphaFoldDB" id="Q07682"/>
<reference evidence="4" key="1">
    <citation type="journal article" date="1990" name="Infect. Immun.">
        <title>Cloning of the genes for AF/R1 pili from rabbit enteroadherent Escherichia coli RDEC-1 and DNA sequence of the major structural subunit.</title>
        <authorList>
            <person name="Wolf M.K."/>
            <person name="Boedeker E.C."/>
        </authorList>
    </citation>
    <scope>NUCLEOTIDE SEQUENCE</scope>
    <source>
        <strain evidence="4">RDEC-1</strain>
        <plasmid evidence="4">undesignated</plasmid>
    </source>
</reference>
<dbReference type="InterPro" id="IPR011310">
    <property type="entry name" value="LipoPS_heptP_Pase"/>
</dbReference>
<geneLocation type="plasmid" evidence="4">
    <name>undesignated</name>
</geneLocation>
<keyword evidence="3" id="KW-0378">Hydrolase</keyword>